<keyword evidence="3" id="KW-0560">Oxidoreductase</keyword>
<dbReference type="AlphaFoldDB" id="A0A502DWC5"/>
<keyword evidence="1" id="KW-1133">Transmembrane helix</keyword>
<dbReference type="EMBL" id="RCZG01000014">
    <property type="protein sequence ID" value="TPG29828.1"/>
    <property type="molecule type" value="Genomic_DNA"/>
</dbReference>
<name>A0A502DWC5_9MYCO</name>
<dbReference type="GO" id="GO:0004497">
    <property type="term" value="F:monooxygenase activity"/>
    <property type="evidence" value="ECO:0007669"/>
    <property type="project" value="UniProtKB-KW"/>
</dbReference>
<keyword evidence="3" id="KW-0503">Monooxygenase</keyword>
<feature type="transmembrane region" description="Helical" evidence="1">
    <location>
        <begin position="287"/>
        <end position="314"/>
    </location>
</feature>
<organism evidence="3 4">
    <name type="scientific">Mycolicibacterium hodleri</name>
    <dbReference type="NCBI Taxonomy" id="49897"/>
    <lineage>
        <taxon>Bacteria</taxon>
        <taxon>Bacillati</taxon>
        <taxon>Actinomycetota</taxon>
        <taxon>Actinomycetes</taxon>
        <taxon>Mycobacteriales</taxon>
        <taxon>Mycobacteriaceae</taxon>
        <taxon>Mycolicibacterium</taxon>
    </lineage>
</organism>
<accession>A0A502DWC5</accession>
<feature type="transmembrane region" description="Helical" evidence="1">
    <location>
        <begin position="247"/>
        <end position="266"/>
    </location>
</feature>
<proteinExistence type="predicted"/>
<feature type="transmembrane region" description="Helical" evidence="1">
    <location>
        <begin position="217"/>
        <end position="235"/>
    </location>
</feature>
<evidence type="ECO:0000259" key="2">
    <source>
        <dbReference type="Pfam" id="PF03992"/>
    </source>
</evidence>
<evidence type="ECO:0000313" key="4">
    <source>
        <dbReference type="Proteomes" id="UP000320095"/>
    </source>
</evidence>
<dbReference type="Proteomes" id="UP000320095">
    <property type="component" value="Unassembled WGS sequence"/>
</dbReference>
<evidence type="ECO:0000256" key="1">
    <source>
        <dbReference type="SAM" id="Phobius"/>
    </source>
</evidence>
<comment type="caution">
    <text evidence="3">The sequence shown here is derived from an EMBL/GenBank/DDBJ whole genome shotgun (WGS) entry which is preliminary data.</text>
</comment>
<dbReference type="PANTHER" id="PTHR40057">
    <property type="entry name" value="SLR1162 PROTEIN"/>
    <property type="match status" value="1"/>
</dbReference>
<protein>
    <submittedName>
        <fullName evidence="3">Antibiotic biosynthesis monooxygenase</fullName>
    </submittedName>
</protein>
<feature type="domain" description="ABM" evidence="2">
    <location>
        <begin position="112"/>
        <end position="173"/>
    </location>
</feature>
<dbReference type="RefSeq" id="WP_140697431.1">
    <property type="nucleotide sequence ID" value="NZ_RCZG01000014.1"/>
</dbReference>
<dbReference type="InterPro" id="IPR011008">
    <property type="entry name" value="Dimeric_a/b-barrel"/>
</dbReference>
<dbReference type="OrthoDB" id="1494254at2"/>
<dbReference type="Pfam" id="PF03992">
    <property type="entry name" value="ABM"/>
    <property type="match status" value="1"/>
</dbReference>
<dbReference type="Gene3D" id="3.30.70.100">
    <property type="match status" value="1"/>
</dbReference>
<keyword evidence="4" id="KW-1185">Reference proteome</keyword>
<keyword evidence="1" id="KW-0812">Transmembrane</keyword>
<reference evidence="3 4" key="1">
    <citation type="journal article" date="2019" name="Environ. Microbiol.">
        <title>Species interactions and distinct microbial communities in high Arctic permafrost affected cryosols are associated with the CH4 and CO2 gas fluxes.</title>
        <authorList>
            <person name="Altshuler I."/>
            <person name="Hamel J."/>
            <person name="Turney S."/>
            <person name="Magnuson E."/>
            <person name="Levesque R."/>
            <person name="Greer C."/>
            <person name="Whyte L.G."/>
        </authorList>
    </citation>
    <scope>NUCLEOTIDE SEQUENCE [LARGE SCALE GENOMIC DNA]</scope>
    <source>
        <strain evidence="3 4">S5.20</strain>
    </source>
</reference>
<dbReference type="PANTHER" id="PTHR40057:SF1">
    <property type="entry name" value="SLR1162 PROTEIN"/>
    <property type="match status" value="1"/>
</dbReference>
<keyword evidence="1" id="KW-0472">Membrane</keyword>
<dbReference type="InterPro" id="IPR038762">
    <property type="entry name" value="ABM_predict"/>
</dbReference>
<dbReference type="InterPro" id="IPR007138">
    <property type="entry name" value="ABM_dom"/>
</dbReference>
<gene>
    <name evidence="3" type="ORF">EAH80_25345</name>
</gene>
<evidence type="ECO:0000313" key="3">
    <source>
        <dbReference type="EMBL" id="TPG29828.1"/>
    </source>
</evidence>
<dbReference type="SUPFAM" id="SSF54909">
    <property type="entry name" value="Dimeric alpha+beta barrel"/>
    <property type="match status" value="2"/>
</dbReference>
<sequence length="319" mass="35051">MNAQRGAATAVTIFHRTEDASGFGSWLSGLRTSARSSEGFTSSTSSIRDDDLDWAMSVTFATEGELHRWLDGEERRNLLKGGQSQGFWCRTADLILGEGIDEPPGVSAFRHDVVAGREADFLAVQDRLARASSAFPGYEGTALLPPDEGGDWLSLLRFRTPEQLSAWLRSAERDEALPGLRSSLAKGFSAVSSTTPFATTVRVQDGRTLMTPNWKSAMLVLLVLYPTVMVLSRFFGPLLDRAGAEPWLALWVSQIVSVSALQWWLMPAVTRPFRRWLDPVDGAGFRIGLVGASVVLVGYGVTLAVFATVTWLQFWDYLK</sequence>